<proteinExistence type="predicted"/>
<accession>I4Z1K7</accession>
<dbReference type="SUPFAM" id="SSF158791">
    <property type="entry name" value="MgtE N-terminal domain-like"/>
    <property type="match status" value="1"/>
</dbReference>
<reference evidence="1 2" key="1">
    <citation type="submission" date="2012-02" db="EMBL/GenBank/DDBJ databases">
        <title>Improved High-Quality Draft sequence of Microvirga sp. WSM3557.</title>
        <authorList>
            <consortium name="US DOE Joint Genome Institute"/>
            <person name="Lucas S."/>
            <person name="Han J."/>
            <person name="Lapidus A."/>
            <person name="Cheng J.-F."/>
            <person name="Goodwin L."/>
            <person name="Pitluck S."/>
            <person name="Peters L."/>
            <person name="Zhang X."/>
            <person name="Detter J.C."/>
            <person name="Han C."/>
            <person name="Tapia R."/>
            <person name="Land M."/>
            <person name="Hauser L."/>
            <person name="Kyrpides N."/>
            <person name="Ivanova N."/>
            <person name="Pagani I."/>
            <person name="Brau L."/>
            <person name="Yates R."/>
            <person name="O'Hara G."/>
            <person name="Rui T."/>
            <person name="Howieson J."/>
            <person name="Reeve W."/>
            <person name="Woyke T."/>
        </authorList>
    </citation>
    <scope>NUCLEOTIDE SEQUENCE [LARGE SCALE GENOMIC DNA]</scope>
    <source>
        <strain evidence="1 2">WSM3557</strain>
    </source>
</reference>
<dbReference type="PATRIC" id="fig|864069.3.peg.1578"/>
<dbReference type="HOGENOM" id="CLU_2700638_0_0_5"/>
<dbReference type="AlphaFoldDB" id="I4Z1K7"/>
<name>I4Z1K7_9HYPH</name>
<sequence>MQDNTNTTEVVRDPAVLAAELADAHVANTAEILNEQLTEVASEVLARLPLDRAVEVLNQPELESSAELIAILP</sequence>
<dbReference type="Proteomes" id="UP000003947">
    <property type="component" value="Unassembled WGS sequence"/>
</dbReference>
<organism evidence="1 2">
    <name type="scientific">Microvirga lotononidis</name>
    <dbReference type="NCBI Taxonomy" id="864069"/>
    <lineage>
        <taxon>Bacteria</taxon>
        <taxon>Pseudomonadati</taxon>
        <taxon>Pseudomonadota</taxon>
        <taxon>Alphaproteobacteria</taxon>
        <taxon>Hyphomicrobiales</taxon>
        <taxon>Methylobacteriaceae</taxon>
        <taxon>Microvirga</taxon>
    </lineage>
</organism>
<protein>
    <recommendedName>
        <fullName evidence="3">Magnesium transporter MgtE intracellular domain-containing protein</fullName>
    </recommendedName>
</protein>
<dbReference type="STRING" id="864069.MicloDRAFT_00014200"/>
<gene>
    <name evidence="1" type="ORF">MicloDRAFT_00014200</name>
</gene>
<dbReference type="RefSeq" id="WP_009490353.1">
    <property type="nucleotide sequence ID" value="NZ_CP141050.1"/>
</dbReference>
<dbReference type="EMBL" id="JH660640">
    <property type="protein sequence ID" value="EIM30099.1"/>
    <property type="molecule type" value="Genomic_DNA"/>
</dbReference>
<dbReference type="eggNOG" id="COG2239">
    <property type="taxonomic scope" value="Bacteria"/>
</dbReference>
<evidence type="ECO:0000313" key="1">
    <source>
        <dbReference type="EMBL" id="EIM30099.1"/>
    </source>
</evidence>
<evidence type="ECO:0000313" key="2">
    <source>
        <dbReference type="Proteomes" id="UP000003947"/>
    </source>
</evidence>
<evidence type="ECO:0008006" key="3">
    <source>
        <dbReference type="Google" id="ProtNLM"/>
    </source>
</evidence>
<keyword evidence="2" id="KW-1185">Reference proteome</keyword>